<comment type="similarity">
    <text evidence="1">Belongs to the ROK (NagC/XylR) family.</text>
</comment>
<dbReference type="SUPFAM" id="SSF46785">
    <property type="entry name" value="Winged helix' DNA-binding domain"/>
    <property type="match status" value="1"/>
</dbReference>
<dbReference type="AlphaFoldDB" id="H1XPF6"/>
<dbReference type="InterPro" id="IPR000600">
    <property type="entry name" value="ROK"/>
</dbReference>
<evidence type="ECO:0000256" key="1">
    <source>
        <dbReference type="ARBA" id="ARBA00006479"/>
    </source>
</evidence>
<dbReference type="InterPro" id="IPR036388">
    <property type="entry name" value="WH-like_DNA-bd_sf"/>
</dbReference>
<reference evidence="3 4" key="1">
    <citation type="submission" date="2011-09" db="EMBL/GenBank/DDBJ databases">
        <title>The permanent draft genome of Caldithrix abyssi DSM 13497.</title>
        <authorList>
            <consortium name="US DOE Joint Genome Institute (JGI-PGF)"/>
            <person name="Lucas S."/>
            <person name="Han J."/>
            <person name="Lapidus A."/>
            <person name="Bruce D."/>
            <person name="Goodwin L."/>
            <person name="Pitluck S."/>
            <person name="Peters L."/>
            <person name="Kyrpides N."/>
            <person name="Mavromatis K."/>
            <person name="Ivanova N."/>
            <person name="Mikhailova N."/>
            <person name="Chertkov O."/>
            <person name="Detter J.C."/>
            <person name="Tapia R."/>
            <person name="Han C."/>
            <person name="Land M."/>
            <person name="Hauser L."/>
            <person name="Markowitz V."/>
            <person name="Cheng J.-F."/>
            <person name="Hugenholtz P."/>
            <person name="Woyke T."/>
            <person name="Wu D."/>
            <person name="Spring S."/>
            <person name="Brambilla E."/>
            <person name="Klenk H.-P."/>
            <person name="Eisen J.A."/>
        </authorList>
    </citation>
    <scope>NUCLEOTIDE SEQUENCE [LARGE SCALE GENOMIC DNA]</scope>
    <source>
        <strain evidence="3 4">DSM 13497</strain>
    </source>
</reference>
<keyword evidence="2" id="KW-0418">Kinase</keyword>
<dbReference type="GO" id="GO:0006355">
    <property type="term" value="P:regulation of DNA-templated transcription"/>
    <property type="evidence" value="ECO:0007669"/>
    <property type="project" value="UniProtKB-ARBA"/>
</dbReference>
<dbReference type="InParanoid" id="H1XPF6"/>
<dbReference type="InterPro" id="IPR036390">
    <property type="entry name" value="WH_DNA-bd_sf"/>
</dbReference>
<gene>
    <name evidence="2" type="ORF">Cabys_2687</name>
    <name evidence="3" type="ORF">Calab_3730</name>
</gene>
<dbReference type="CDD" id="cd00090">
    <property type="entry name" value="HTH_ARSR"/>
    <property type="match status" value="1"/>
</dbReference>
<reference evidence="2 5" key="2">
    <citation type="submission" date="2016-11" db="EMBL/GenBank/DDBJ databases">
        <title>Genomic analysis of Caldithrix abyssi and proposal of a novel bacterial phylum Caldithrichaeota.</title>
        <authorList>
            <person name="Kublanov I."/>
            <person name="Sigalova O."/>
            <person name="Gavrilov S."/>
            <person name="Lebedinsky A."/>
            <person name="Ivanova N."/>
            <person name="Daum C."/>
            <person name="Reddy T."/>
            <person name="Klenk H.P."/>
            <person name="Goker M."/>
            <person name="Reva O."/>
            <person name="Miroshnichenko M."/>
            <person name="Kyprides N."/>
            <person name="Woyke T."/>
            <person name="Gelfand M."/>
        </authorList>
    </citation>
    <scope>NUCLEOTIDE SEQUENCE [LARGE SCALE GENOMIC DNA]</scope>
    <source>
        <strain evidence="2 5">LF13</strain>
    </source>
</reference>
<evidence type="ECO:0000313" key="2">
    <source>
        <dbReference type="EMBL" id="APF19435.1"/>
    </source>
</evidence>
<accession>H1XPF6</accession>
<evidence type="ECO:0000313" key="3">
    <source>
        <dbReference type="EMBL" id="EHO43327.1"/>
    </source>
</evidence>
<dbReference type="PaxDb" id="880073-Calab_3730"/>
<dbReference type="EMBL" id="CM001402">
    <property type="protein sequence ID" value="EHO43327.1"/>
    <property type="molecule type" value="Genomic_DNA"/>
</dbReference>
<evidence type="ECO:0000313" key="4">
    <source>
        <dbReference type="Proteomes" id="UP000004671"/>
    </source>
</evidence>
<dbReference type="GO" id="GO:0016301">
    <property type="term" value="F:kinase activity"/>
    <property type="evidence" value="ECO:0007669"/>
    <property type="project" value="UniProtKB-KW"/>
</dbReference>
<dbReference type="OrthoDB" id="9810372at2"/>
<proteinExistence type="inferred from homology"/>
<dbReference type="RefSeq" id="WP_006930918.1">
    <property type="nucleotide sequence ID" value="NZ_CM001402.1"/>
</dbReference>
<dbReference type="Proteomes" id="UP000004671">
    <property type="component" value="Chromosome"/>
</dbReference>
<dbReference type="Gene3D" id="1.10.10.10">
    <property type="entry name" value="Winged helix-like DNA-binding domain superfamily/Winged helix DNA-binding domain"/>
    <property type="match status" value="1"/>
</dbReference>
<dbReference type="STRING" id="880073.Cabys_2687"/>
<dbReference type="PANTHER" id="PTHR18964:SF149">
    <property type="entry name" value="BIFUNCTIONAL UDP-N-ACETYLGLUCOSAMINE 2-EPIMERASE_N-ACETYLMANNOSAMINE KINASE"/>
    <property type="match status" value="1"/>
</dbReference>
<dbReference type="Pfam" id="PF00480">
    <property type="entry name" value="ROK"/>
    <property type="match status" value="1"/>
</dbReference>
<dbReference type="Gene3D" id="3.30.420.40">
    <property type="match status" value="2"/>
</dbReference>
<dbReference type="PANTHER" id="PTHR18964">
    <property type="entry name" value="ROK (REPRESSOR, ORF, KINASE) FAMILY"/>
    <property type="match status" value="1"/>
</dbReference>
<sequence>MIREAGYGPKLVREFNELNILRFIKNDGPLSRAELAKRYRLSKAAVSEIISNLLEMGYIHEIGMGNSTKLGGRKPILLKFNPRSGFAIGIEIKRDHARVALSDLDAKIYNNDYFSFKPGAPLEEIVQQTFTYIDKFFKIDWVQRARPIGIGIAIPGLVNYKTGKIQESDTLKKWVGFPLKGKYESRYKIETFVENDVKAISLGEFHFGTGKTARDMVYLWVGDGVGAGIIINGELHRGVSASAGEVGYYDVGFLIREKGHCQLIYDGHKNFGDILSEKVLLEGAKRGLQGQFAGYLDADNLSVDYILEEAHNDNPLALQLVKEYGFLVGVVLTNLINTLNPELVVIGGQSIAHDPLLLKIIKDQIKHDILRTPSRIVKVKKAKLKENAAILGAVALVLEDLFYNQRLNISKYRELFRN</sequence>
<dbReference type="Pfam" id="PF13412">
    <property type="entry name" value="HTH_24"/>
    <property type="match status" value="1"/>
</dbReference>
<dbReference type="InterPro" id="IPR043129">
    <property type="entry name" value="ATPase_NBD"/>
</dbReference>
<keyword evidence="2" id="KW-0808">Transferase</keyword>
<keyword evidence="4" id="KW-1185">Reference proteome</keyword>
<dbReference type="FunCoup" id="H1XPF6">
    <property type="interactions" value="240"/>
</dbReference>
<organism evidence="3 4">
    <name type="scientific">Caldithrix abyssi DSM 13497</name>
    <dbReference type="NCBI Taxonomy" id="880073"/>
    <lineage>
        <taxon>Bacteria</taxon>
        <taxon>Pseudomonadati</taxon>
        <taxon>Calditrichota</taxon>
        <taxon>Calditrichia</taxon>
        <taxon>Calditrichales</taxon>
        <taxon>Calditrichaceae</taxon>
        <taxon>Caldithrix</taxon>
    </lineage>
</organism>
<dbReference type="EMBL" id="CP018099">
    <property type="protein sequence ID" value="APF19435.1"/>
    <property type="molecule type" value="Genomic_DNA"/>
</dbReference>
<dbReference type="KEGG" id="caby:Cabys_2687"/>
<dbReference type="HOGENOM" id="CLU_036604_13_5_0"/>
<protein>
    <submittedName>
        <fullName evidence="3">ROK family protein</fullName>
    </submittedName>
    <submittedName>
        <fullName evidence="2">Sugar kinase of the NBD/HSP70 family, may containing an N-terminal HTH domain</fullName>
    </submittedName>
</protein>
<dbReference type="Proteomes" id="UP000183868">
    <property type="component" value="Chromosome"/>
</dbReference>
<evidence type="ECO:0000313" key="5">
    <source>
        <dbReference type="Proteomes" id="UP000183868"/>
    </source>
</evidence>
<dbReference type="eggNOG" id="COG1940">
    <property type="taxonomic scope" value="Bacteria"/>
</dbReference>
<name>H1XPF6_CALAY</name>
<dbReference type="InterPro" id="IPR011991">
    <property type="entry name" value="ArsR-like_HTH"/>
</dbReference>
<dbReference type="SUPFAM" id="SSF53067">
    <property type="entry name" value="Actin-like ATPase domain"/>
    <property type="match status" value="1"/>
</dbReference>